<dbReference type="Proteomes" id="UP000248857">
    <property type="component" value="Unassembled WGS sequence"/>
</dbReference>
<dbReference type="EMBL" id="PQWO01000012">
    <property type="protein sequence ID" value="PZD72028.1"/>
    <property type="molecule type" value="Genomic_DNA"/>
</dbReference>
<feature type="signal peptide" evidence="1">
    <location>
        <begin position="1"/>
        <end position="25"/>
    </location>
</feature>
<dbReference type="RefSeq" id="WP_110987502.1">
    <property type="nucleotide sequence ID" value="NZ_CAWNWM010000012.1"/>
</dbReference>
<comment type="caution">
    <text evidence="2">The sequence shown here is derived from an EMBL/GenBank/DDBJ whole genome shotgun (WGS) entry which is preliminary data.</text>
</comment>
<evidence type="ECO:0000313" key="2">
    <source>
        <dbReference type="EMBL" id="PZD72028.1"/>
    </source>
</evidence>
<dbReference type="AlphaFoldDB" id="A0A2W1JEB4"/>
<gene>
    <name evidence="2" type="ORF">C1752_04104</name>
</gene>
<keyword evidence="3" id="KW-1185">Reference proteome</keyword>
<sequence length="488" mass="51969">MNKRIYYTALTLAITGICTAATAVAAADESITTTSPSPIDSYADQNLQGEILVASAPLSDAETTVTSYSKQPKHLEGPNIPPRVLASPDLQPLARLDIEKTPITNGVVEVSTSNIDFSATLTFKPSAQTIAEIQALESKTSHSFDNSASLLALASETVEPANAGIRSQVVETPEPVVQNINFPTAPTFTPSAQTIAEIQAPELKTSHSFDSSASLLALASEIVEETNTESEVLKDEKTEAVVSDINLPIVPTSSAMAQAIPEFQAPAVEADQSVEHGAALLRPLAPGLTAEPKLENSATIQRNSVADAVVAPAPKQTPTLQSNLDRAPITPKSSEILDNYGLVNSIKGNKVSVRLLNGKNKTYLLASNSAGSQIRRGGLMGFNTDRRGRITRLAPPKIKKIYQGTLVIVEGTKIGMVTPEGERFITTLSKRKIAHMGLAPGQPIKITQYSGTWATKVCRPGVLSDRQISSDAMQRQRNFLRGETSPKS</sequence>
<evidence type="ECO:0000256" key="1">
    <source>
        <dbReference type="SAM" id="SignalP"/>
    </source>
</evidence>
<accession>A0A2W1JEB4</accession>
<feature type="chain" id="PRO_5015972702" evidence="1">
    <location>
        <begin position="26"/>
        <end position="488"/>
    </location>
</feature>
<reference evidence="2 3" key="1">
    <citation type="journal article" date="2018" name="Sci. Rep.">
        <title>A novel species of the marine cyanobacterium Acaryochloris with a unique pigment content and lifestyle.</title>
        <authorList>
            <person name="Partensky F."/>
            <person name="Six C."/>
            <person name="Ratin M."/>
            <person name="Garczarek L."/>
            <person name="Vaulot D."/>
            <person name="Probert I."/>
            <person name="Calteau A."/>
            <person name="Gourvil P."/>
            <person name="Marie D."/>
            <person name="Grebert T."/>
            <person name="Bouchier C."/>
            <person name="Le Panse S."/>
            <person name="Gachenot M."/>
            <person name="Rodriguez F."/>
            <person name="Garrido J.L."/>
        </authorList>
    </citation>
    <scope>NUCLEOTIDE SEQUENCE [LARGE SCALE GENOMIC DNA]</scope>
    <source>
        <strain evidence="2 3">RCC1774</strain>
    </source>
</reference>
<name>A0A2W1JEB4_9CYAN</name>
<evidence type="ECO:0000313" key="3">
    <source>
        <dbReference type="Proteomes" id="UP000248857"/>
    </source>
</evidence>
<keyword evidence="1" id="KW-0732">Signal</keyword>
<dbReference type="OrthoDB" id="575395at2"/>
<proteinExistence type="predicted"/>
<protein>
    <submittedName>
        <fullName evidence="2">Uncharacterized protein</fullName>
    </submittedName>
</protein>
<organism evidence="2 3">
    <name type="scientific">Acaryochloris thomasi RCC1774</name>
    <dbReference type="NCBI Taxonomy" id="1764569"/>
    <lineage>
        <taxon>Bacteria</taxon>
        <taxon>Bacillati</taxon>
        <taxon>Cyanobacteriota</taxon>
        <taxon>Cyanophyceae</taxon>
        <taxon>Acaryochloridales</taxon>
        <taxon>Acaryochloridaceae</taxon>
        <taxon>Acaryochloris</taxon>
        <taxon>Acaryochloris thomasi</taxon>
    </lineage>
</organism>